<feature type="domain" description="C2H2-type" evidence="6">
    <location>
        <begin position="70"/>
        <end position="98"/>
    </location>
</feature>
<keyword evidence="2" id="KW-0677">Repeat</keyword>
<dbReference type="CTD" id="9940536"/>
<evidence type="ECO:0000256" key="3">
    <source>
        <dbReference type="ARBA" id="ARBA00022771"/>
    </source>
</evidence>
<dbReference type="OrthoDB" id="6077919at2759"/>
<dbReference type="EMBL" id="JH712070">
    <property type="protein sequence ID" value="EFO25339.1"/>
    <property type="molecule type" value="Genomic_DNA"/>
</dbReference>
<sequence length="295" mass="34187">MKPFVAATSSSIPRAQVPILAQVPVLENYKSYNRDLIFKMKWTCELCGKKLSSKRSYDEHFNVHTNLRPFACKHCGYAAASQMTLRRHTLRNHIPRQAWGYQCPYCNEMYMEPASYQQHIGSYHFGLSATFGCPLPRCMFTTCSSAFFRDHLEKHTNLSSEIHEEANYRLFRFAVDDRFGVGYGRRSIDIRRVEVLKGLESLKNDKEYMKTPLRMQEVVFCINFFLPFELYKSEKVVRKKKSEIKLPDAIKGSHSNFLFEPGELDFLNDNISIPEAVVSSFVDCLQEGMVEPELD</sequence>
<organism evidence="7">
    <name type="scientific">Loa loa</name>
    <name type="common">Eye worm</name>
    <name type="synonym">Filaria loa</name>
    <dbReference type="NCBI Taxonomy" id="7209"/>
    <lineage>
        <taxon>Eukaryota</taxon>
        <taxon>Metazoa</taxon>
        <taxon>Ecdysozoa</taxon>
        <taxon>Nematoda</taxon>
        <taxon>Chromadorea</taxon>
        <taxon>Rhabditida</taxon>
        <taxon>Spirurina</taxon>
        <taxon>Spiruromorpha</taxon>
        <taxon>Filarioidea</taxon>
        <taxon>Onchocercidae</taxon>
        <taxon>Loa</taxon>
    </lineage>
</organism>
<feature type="domain" description="C2H2-type" evidence="6">
    <location>
        <begin position="101"/>
        <end position="129"/>
    </location>
</feature>
<gene>
    <name evidence="7" type="ORF">LOAG_03150</name>
</gene>
<reference evidence="7" key="1">
    <citation type="submission" date="2012-04" db="EMBL/GenBank/DDBJ databases">
        <title>The Genome Sequence of Loa loa.</title>
        <authorList>
            <consortium name="The Broad Institute Genome Sequencing Platform"/>
            <consortium name="Broad Institute Genome Sequencing Center for Infectious Disease"/>
            <person name="Nutman T.B."/>
            <person name="Fink D.L."/>
            <person name="Russ C."/>
            <person name="Young S."/>
            <person name="Zeng Q."/>
            <person name="Gargeya S."/>
            <person name="Alvarado L."/>
            <person name="Berlin A."/>
            <person name="Chapman S.B."/>
            <person name="Chen Z."/>
            <person name="Freedman E."/>
            <person name="Gellesch M."/>
            <person name="Goldberg J."/>
            <person name="Griggs A."/>
            <person name="Gujja S."/>
            <person name="Heilman E.R."/>
            <person name="Heiman D."/>
            <person name="Howarth C."/>
            <person name="Mehta T."/>
            <person name="Neiman D."/>
            <person name="Pearson M."/>
            <person name="Roberts A."/>
            <person name="Saif S."/>
            <person name="Shea T."/>
            <person name="Shenoy N."/>
            <person name="Sisk P."/>
            <person name="Stolte C."/>
            <person name="Sykes S."/>
            <person name="White J."/>
            <person name="Yandava C."/>
            <person name="Haas B."/>
            <person name="Henn M.R."/>
            <person name="Nusbaum C."/>
            <person name="Birren B."/>
        </authorList>
    </citation>
    <scope>NUCLEOTIDE SEQUENCE [LARGE SCALE GENOMIC DNA]</scope>
</reference>
<dbReference type="InterPro" id="IPR036236">
    <property type="entry name" value="Znf_C2H2_sf"/>
</dbReference>
<dbReference type="GO" id="GO:0000981">
    <property type="term" value="F:DNA-binding transcription factor activity, RNA polymerase II-specific"/>
    <property type="evidence" value="ECO:0007669"/>
    <property type="project" value="TreeGrafter"/>
</dbReference>
<dbReference type="PROSITE" id="PS00028">
    <property type="entry name" value="ZINC_FINGER_C2H2_1"/>
    <property type="match status" value="2"/>
</dbReference>
<dbReference type="SMART" id="SM00355">
    <property type="entry name" value="ZnF_C2H2"/>
    <property type="match status" value="4"/>
</dbReference>
<dbReference type="GO" id="GO:0000977">
    <property type="term" value="F:RNA polymerase II transcription regulatory region sequence-specific DNA binding"/>
    <property type="evidence" value="ECO:0007669"/>
    <property type="project" value="TreeGrafter"/>
</dbReference>
<dbReference type="PANTHER" id="PTHR24409">
    <property type="entry name" value="ZINC FINGER PROTEIN 142"/>
    <property type="match status" value="1"/>
</dbReference>
<evidence type="ECO:0000256" key="1">
    <source>
        <dbReference type="ARBA" id="ARBA00022723"/>
    </source>
</evidence>
<dbReference type="PANTHER" id="PTHR24409:SF295">
    <property type="entry name" value="AZ2-RELATED"/>
    <property type="match status" value="1"/>
</dbReference>
<proteinExistence type="predicted"/>
<dbReference type="InterPro" id="IPR013087">
    <property type="entry name" value="Znf_C2H2_type"/>
</dbReference>
<name>A0A1S0U6X6_LOALO</name>
<dbReference type="KEGG" id="loa:LOAG_03150"/>
<evidence type="ECO:0000256" key="4">
    <source>
        <dbReference type="ARBA" id="ARBA00022833"/>
    </source>
</evidence>
<keyword evidence="4" id="KW-0862">Zinc</keyword>
<evidence type="ECO:0000256" key="5">
    <source>
        <dbReference type="PROSITE-ProRule" id="PRU00042"/>
    </source>
</evidence>
<dbReference type="GO" id="GO:0005634">
    <property type="term" value="C:nucleus"/>
    <property type="evidence" value="ECO:0007669"/>
    <property type="project" value="TreeGrafter"/>
</dbReference>
<evidence type="ECO:0000313" key="7">
    <source>
        <dbReference type="EMBL" id="EFO25339.1"/>
    </source>
</evidence>
<dbReference type="InParanoid" id="A0A1S0U6X6"/>
<keyword evidence="3 5" id="KW-0863">Zinc-finger</keyword>
<dbReference type="RefSeq" id="XP_003138735.1">
    <property type="nucleotide sequence ID" value="XM_003138687.1"/>
</dbReference>
<evidence type="ECO:0000259" key="6">
    <source>
        <dbReference type="PROSITE" id="PS50157"/>
    </source>
</evidence>
<feature type="domain" description="C2H2-type" evidence="6">
    <location>
        <begin position="42"/>
        <end position="69"/>
    </location>
</feature>
<dbReference type="OMA" id="EMYMEPA"/>
<dbReference type="GeneID" id="9940536"/>
<evidence type="ECO:0000256" key="2">
    <source>
        <dbReference type="ARBA" id="ARBA00022737"/>
    </source>
</evidence>
<dbReference type="SUPFAM" id="SSF57667">
    <property type="entry name" value="beta-beta-alpha zinc fingers"/>
    <property type="match status" value="1"/>
</dbReference>
<dbReference type="AlphaFoldDB" id="A0A1S0U6X6"/>
<dbReference type="Gene3D" id="3.30.160.60">
    <property type="entry name" value="Classic Zinc Finger"/>
    <property type="match status" value="1"/>
</dbReference>
<accession>A0A1S0U6X6</accession>
<dbReference type="PROSITE" id="PS50157">
    <property type="entry name" value="ZINC_FINGER_C2H2_2"/>
    <property type="match status" value="3"/>
</dbReference>
<protein>
    <submittedName>
        <fullName evidence="7">Zinc finger protein</fullName>
    </submittedName>
</protein>
<keyword evidence="1" id="KW-0479">Metal-binding</keyword>
<dbReference type="GO" id="GO:0008270">
    <property type="term" value="F:zinc ion binding"/>
    <property type="evidence" value="ECO:0007669"/>
    <property type="project" value="UniProtKB-KW"/>
</dbReference>